<evidence type="ECO:0000256" key="1">
    <source>
        <dbReference type="SAM" id="SignalP"/>
    </source>
</evidence>
<dbReference type="Proteomes" id="UP001500889">
    <property type="component" value="Chromosome E"/>
</dbReference>
<dbReference type="InterPro" id="IPR010512">
    <property type="entry name" value="DUF1091"/>
</dbReference>
<protein>
    <recommendedName>
        <fullName evidence="4">MD-2-related lipid-recognition domain-containing protein</fullName>
    </recommendedName>
</protein>
<dbReference type="Pfam" id="PF06477">
    <property type="entry name" value="DUF1091"/>
    <property type="match status" value="1"/>
</dbReference>
<feature type="chain" id="PRO_5043661616" description="MD-2-related lipid-recognition domain-containing protein" evidence="1">
    <location>
        <begin position="20"/>
        <end position="212"/>
    </location>
</feature>
<proteinExistence type="predicted"/>
<evidence type="ECO:0000313" key="2">
    <source>
        <dbReference type="EMBL" id="BFG06358.1"/>
    </source>
</evidence>
<keyword evidence="3" id="KW-1185">Reference proteome</keyword>
<dbReference type="PANTHER" id="PTHR20898:SF0">
    <property type="entry name" value="DAEDALUS ON 3-RELATED"/>
    <property type="match status" value="1"/>
</dbReference>
<evidence type="ECO:0000313" key="3">
    <source>
        <dbReference type="Proteomes" id="UP001500889"/>
    </source>
</evidence>
<name>A0AAU9GED6_DROMD</name>
<sequence length="212" mass="24727">MRLLFAFLIVSLMIWKMWCEPKIVYKTTNIKCTDVPKLTANASCRLKAINWNLAVAQMDVDFQQPVRNMTVHIKVFKRDYSNKYQPFLVDVVVNMCDIIGRRNYSPYGRYLWGLFKRYTNFNHSCPFVGHMFARGIFIDESVVPVKLPLGDYQFVLFPFETYREKPPQSIGSIKFYVQAMVPVIPKRNRTIPTDRTTSQTPQTIIVPVKNGK</sequence>
<gene>
    <name evidence="2" type="ORF">DMAD_04885</name>
</gene>
<dbReference type="PANTHER" id="PTHR20898">
    <property type="entry name" value="DAEDALUS ON 3-RELATED-RELATED"/>
    <property type="match status" value="1"/>
</dbReference>
<accession>A0AAU9GED6</accession>
<dbReference type="EMBL" id="AP029267">
    <property type="protein sequence ID" value="BFG06358.1"/>
    <property type="molecule type" value="Genomic_DNA"/>
</dbReference>
<keyword evidence="1" id="KW-0732">Signal</keyword>
<evidence type="ECO:0008006" key="4">
    <source>
        <dbReference type="Google" id="ProtNLM"/>
    </source>
</evidence>
<reference evidence="2 3" key="1">
    <citation type="submission" date="2024-02" db="EMBL/GenBank/DDBJ databases">
        <title>A chromosome-level genome assembly of Drosophila madeirensis, a fruit fly species endemic to Madeira island.</title>
        <authorList>
            <person name="Tomihara K."/>
            <person name="Llopart A."/>
            <person name="Yamamoto D."/>
        </authorList>
    </citation>
    <scope>NUCLEOTIDE SEQUENCE [LARGE SCALE GENOMIC DNA]</scope>
    <source>
        <strain evidence="2 3">RF1</strain>
    </source>
</reference>
<dbReference type="AlphaFoldDB" id="A0AAU9GED6"/>
<feature type="signal peptide" evidence="1">
    <location>
        <begin position="1"/>
        <end position="19"/>
    </location>
</feature>
<dbReference type="SMART" id="SM00697">
    <property type="entry name" value="DM8"/>
    <property type="match status" value="1"/>
</dbReference>
<organism evidence="2 3">
    <name type="scientific">Drosophila madeirensis</name>
    <name type="common">Fruit fly</name>
    <dbReference type="NCBI Taxonomy" id="30013"/>
    <lineage>
        <taxon>Eukaryota</taxon>
        <taxon>Metazoa</taxon>
        <taxon>Ecdysozoa</taxon>
        <taxon>Arthropoda</taxon>
        <taxon>Hexapoda</taxon>
        <taxon>Insecta</taxon>
        <taxon>Pterygota</taxon>
        <taxon>Neoptera</taxon>
        <taxon>Endopterygota</taxon>
        <taxon>Diptera</taxon>
        <taxon>Brachycera</taxon>
        <taxon>Muscomorpha</taxon>
        <taxon>Ephydroidea</taxon>
        <taxon>Drosophilidae</taxon>
        <taxon>Drosophila</taxon>
        <taxon>Sophophora</taxon>
    </lineage>
</organism>